<reference evidence="3" key="1">
    <citation type="journal article" date="2006" name="PLoS Biol.">
        <title>Macronuclear genome sequence of the ciliate Tetrahymena thermophila, a model eukaryote.</title>
        <authorList>
            <person name="Eisen J.A."/>
            <person name="Coyne R.S."/>
            <person name="Wu M."/>
            <person name="Wu D."/>
            <person name="Thiagarajan M."/>
            <person name="Wortman J.R."/>
            <person name="Badger J.H."/>
            <person name="Ren Q."/>
            <person name="Amedeo P."/>
            <person name="Jones K.M."/>
            <person name="Tallon L.J."/>
            <person name="Delcher A.L."/>
            <person name="Salzberg S.L."/>
            <person name="Silva J.C."/>
            <person name="Haas B.J."/>
            <person name="Majoros W.H."/>
            <person name="Farzad M."/>
            <person name="Carlton J.M."/>
            <person name="Smith R.K. Jr."/>
            <person name="Garg J."/>
            <person name="Pearlman R.E."/>
            <person name="Karrer K.M."/>
            <person name="Sun L."/>
            <person name="Manning G."/>
            <person name="Elde N.C."/>
            <person name="Turkewitz A.P."/>
            <person name="Asai D.J."/>
            <person name="Wilkes D.E."/>
            <person name="Wang Y."/>
            <person name="Cai H."/>
            <person name="Collins K."/>
            <person name="Stewart B.A."/>
            <person name="Lee S.R."/>
            <person name="Wilamowska K."/>
            <person name="Weinberg Z."/>
            <person name="Ruzzo W.L."/>
            <person name="Wloga D."/>
            <person name="Gaertig J."/>
            <person name="Frankel J."/>
            <person name="Tsao C.-C."/>
            <person name="Gorovsky M.A."/>
            <person name="Keeling P.J."/>
            <person name="Waller R.F."/>
            <person name="Patron N.J."/>
            <person name="Cherry J.M."/>
            <person name="Stover N.A."/>
            <person name="Krieger C.J."/>
            <person name="del Toro C."/>
            <person name="Ryder H.F."/>
            <person name="Williamson S.C."/>
            <person name="Barbeau R.A."/>
            <person name="Hamilton E.P."/>
            <person name="Orias E."/>
        </authorList>
    </citation>
    <scope>NUCLEOTIDE SEQUENCE [LARGE SCALE GENOMIC DNA]</scope>
    <source>
        <strain evidence="3">SB210</strain>
    </source>
</reference>
<dbReference type="RefSeq" id="XP_012655489.1">
    <property type="nucleotide sequence ID" value="XM_012800035.1"/>
</dbReference>
<dbReference type="EMBL" id="GG662464">
    <property type="protein sequence ID" value="EWS71989.1"/>
    <property type="molecule type" value="Genomic_DNA"/>
</dbReference>
<keyword evidence="1" id="KW-0472">Membrane</keyword>
<dbReference type="InParanoid" id="W7XGG5"/>
<evidence type="ECO:0000256" key="1">
    <source>
        <dbReference type="SAM" id="Phobius"/>
    </source>
</evidence>
<organism evidence="2 3">
    <name type="scientific">Tetrahymena thermophila (strain SB210)</name>
    <dbReference type="NCBI Taxonomy" id="312017"/>
    <lineage>
        <taxon>Eukaryota</taxon>
        <taxon>Sar</taxon>
        <taxon>Alveolata</taxon>
        <taxon>Ciliophora</taxon>
        <taxon>Intramacronucleata</taxon>
        <taxon>Oligohymenophorea</taxon>
        <taxon>Hymenostomatida</taxon>
        <taxon>Tetrahymenina</taxon>
        <taxon>Tetrahymenidae</taxon>
        <taxon>Tetrahymena</taxon>
    </lineage>
</organism>
<sequence>MQDILILINQFNLHLYAKLKFLFNSKQIVIIILSVRAQSMEHYLELFQQPFVFTKIKKKILVENIYLMLLLYLLLVEVQAVIHFQEFCLRLFKTKTQILISLNSSYILNNIHKIFTSQQKFQSNDSILYTINTFEQLNQIFIAIYNLYKIFTFNINKININHCQIKLNLKQVQKQLNSIQKIAHKYILCNYYLQFKDIIKN</sequence>
<protein>
    <submittedName>
        <fullName evidence="2">Transmembrane protein, putative</fullName>
    </submittedName>
</protein>
<feature type="transmembrane region" description="Helical" evidence="1">
    <location>
        <begin position="65"/>
        <end position="84"/>
    </location>
</feature>
<accession>W7XGG5</accession>
<evidence type="ECO:0000313" key="3">
    <source>
        <dbReference type="Proteomes" id="UP000009168"/>
    </source>
</evidence>
<proteinExistence type="predicted"/>
<dbReference type="KEGG" id="tet:TTHERM_000457149"/>
<keyword evidence="1" id="KW-1133">Transmembrane helix</keyword>
<dbReference type="AlphaFoldDB" id="W7XGG5"/>
<name>W7XGG5_TETTS</name>
<gene>
    <name evidence="2" type="ORF">TTHERM_000457149</name>
</gene>
<dbReference type="GeneID" id="24439080"/>
<dbReference type="Proteomes" id="UP000009168">
    <property type="component" value="Unassembled WGS sequence"/>
</dbReference>
<keyword evidence="1 2" id="KW-0812">Transmembrane</keyword>
<evidence type="ECO:0000313" key="2">
    <source>
        <dbReference type="EMBL" id="EWS71989.1"/>
    </source>
</evidence>
<keyword evidence="3" id="KW-1185">Reference proteome</keyword>